<dbReference type="Proteomes" id="UP000503278">
    <property type="component" value="Chromosome"/>
</dbReference>
<dbReference type="Gene3D" id="3.50.50.60">
    <property type="entry name" value="FAD/NAD(P)-binding domain"/>
    <property type="match status" value="1"/>
</dbReference>
<organism evidence="1 2">
    <name type="scientific">Mucilaginibacter robiniae</name>
    <dbReference type="NCBI Taxonomy" id="2728022"/>
    <lineage>
        <taxon>Bacteria</taxon>
        <taxon>Pseudomonadati</taxon>
        <taxon>Bacteroidota</taxon>
        <taxon>Sphingobacteriia</taxon>
        <taxon>Sphingobacteriales</taxon>
        <taxon>Sphingobacteriaceae</taxon>
        <taxon>Mucilaginibacter</taxon>
    </lineage>
</organism>
<evidence type="ECO:0000313" key="1">
    <source>
        <dbReference type="EMBL" id="QJD97797.1"/>
    </source>
</evidence>
<dbReference type="RefSeq" id="WP_169610290.1">
    <property type="nucleotide sequence ID" value="NZ_CP051682.1"/>
</dbReference>
<dbReference type="KEGG" id="mrob:HH214_18905"/>
<dbReference type="AlphaFoldDB" id="A0A7L5E5Y0"/>
<sequence length="382" mass="44197">MVLQKFDIVIIGAGCAGLQLLQQLSLLENWPDYKVLLIDDGAEKQQSWCFWSASGHPLQHLVTKTWHQLTFSAASFSTCQPIQPYAYHYIPGSVFFDYFNHQFIPQHSNITVMRARVNHVTKLGGGYLIKAQEMQWWGQTCYSSLAPKESPKPELWQHFKGWYIEAEQDVLDTDTAILMDYTVQLYNKVHFVYVLPFSGNKALVEATFFSERREDEETYDRLITAYLHQAFPYIKFKVTATEVGCIPMSRHSFSRYGAAGEVLIGQAAGMVKASTGYTFNRITRDSILLAKHFGEKLPYQWPATRGRFRFYDQLLLNIIIAKPYIVRDIFTRLFRHATMPQVLRFLNEQTTLAQEVGIFLHLPWRPFLKQAVKHIFNRSGTK</sequence>
<accession>A0A7L5E5Y0</accession>
<keyword evidence="2" id="KW-1185">Reference proteome</keyword>
<protein>
    <recommendedName>
        <fullName evidence="3">Lycopene cyclase</fullName>
    </recommendedName>
</protein>
<dbReference type="EMBL" id="CP051682">
    <property type="protein sequence ID" value="QJD97797.1"/>
    <property type="molecule type" value="Genomic_DNA"/>
</dbReference>
<dbReference type="InterPro" id="IPR036188">
    <property type="entry name" value="FAD/NAD-bd_sf"/>
</dbReference>
<evidence type="ECO:0008006" key="3">
    <source>
        <dbReference type="Google" id="ProtNLM"/>
    </source>
</evidence>
<reference evidence="1 2" key="1">
    <citation type="submission" date="2020-04" db="EMBL/GenBank/DDBJ databases">
        <title>Genome sequencing of novel species.</title>
        <authorList>
            <person name="Heo J."/>
            <person name="Kim S.-J."/>
            <person name="Kim J.-S."/>
            <person name="Hong S.-B."/>
            <person name="Kwon S.-W."/>
        </authorList>
    </citation>
    <scope>NUCLEOTIDE SEQUENCE [LARGE SCALE GENOMIC DNA]</scope>
    <source>
        <strain evidence="1 2">F39-2</strain>
    </source>
</reference>
<dbReference type="Pfam" id="PF05834">
    <property type="entry name" value="Lycopene_cycl"/>
    <property type="match status" value="1"/>
</dbReference>
<dbReference type="SUPFAM" id="SSF51905">
    <property type="entry name" value="FAD/NAD(P)-binding domain"/>
    <property type="match status" value="1"/>
</dbReference>
<proteinExistence type="predicted"/>
<name>A0A7L5E5Y0_9SPHI</name>
<gene>
    <name evidence="1" type="ORF">HH214_18905</name>
</gene>
<evidence type="ECO:0000313" key="2">
    <source>
        <dbReference type="Proteomes" id="UP000503278"/>
    </source>
</evidence>